<dbReference type="EMBL" id="JAPHEH010000001">
    <property type="protein sequence ID" value="MDG4475370.1"/>
    <property type="molecule type" value="Genomic_DNA"/>
</dbReference>
<comment type="caution">
    <text evidence="1">The sequence shown here is derived from an EMBL/GenBank/DDBJ whole genome shotgun (WGS) entry which is preliminary data.</text>
</comment>
<name>A0A9X4RLH1_9BACT</name>
<proteinExistence type="predicted"/>
<keyword evidence="2" id="KW-1185">Reference proteome</keyword>
<organism evidence="1 2">
    <name type="scientific">Thiovibrio frasassiensis</name>
    <dbReference type="NCBI Taxonomy" id="2984131"/>
    <lineage>
        <taxon>Bacteria</taxon>
        <taxon>Pseudomonadati</taxon>
        <taxon>Thermodesulfobacteriota</taxon>
        <taxon>Desulfobulbia</taxon>
        <taxon>Desulfobulbales</taxon>
        <taxon>Thiovibrionaceae</taxon>
        <taxon>Thiovibrio</taxon>
    </lineage>
</organism>
<protein>
    <submittedName>
        <fullName evidence="1">Uncharacterized protein</fullName>
    </submittedName>
</protein>
<gene>
    <name evidence="1" type="ORF">OLX77_04245</name>
</gene>
<accession>A0A9X4RLH1</accession>
<dbReference type="RefSeq" id="WP_307632343.1">
    <property type="nucleotide sequence ID" value="NZ_JAPHEH010000001.1"/>
</dbReference>
<sequence>MKNETHVTVRLPRIELVDALTAYKKHYVDDAVAQLQPNPSNTALAILGLQILAGKIKLKESDK</sequence>
<reference evidence="1" key="2">
    <citation type="submission" date="2022-10" db="EMBL/GenBank/DDBJ databases">
        <authorList>
            <person name="Aronson H.S."/>
        </authorList>
    </citation>
    <scope>NUCLEOTIDE SEQUENCE</scope>
    <source>
        <strain evidence="1">RS19-109</strain>
    </source>
</reference>
<evidence type="ECO:0000313" key="2">
    <source>
        <dbReference type="Proteomes" id="UP001154240"/>
    </source>
</evidence>
<dbReference type="AlphaFoldDB" id="A0A9X4RLH1"/>
<dbReference type="Proteomes" id="UP001154240">
    <property type="component" value="Unassembled WGS sequence"/>
</dbReference>
<reference evidence="1" key="1">
    <citation type="journal article" date="2022" name="bioRxiv">
        <title>Thiovibrio frasassiensisgen. nov., sp. nov., an autotrophic, elemental sulfur disproportionating bacterium isolated from sulfidic karst sediment, and proposal of Thiovibrionaceae fam. nov.</title>
        <authorList>
            <person name="Aronson H."/>
            <person name="Thomas C."/>
            <person name="Bhattacharyya M."/>
            <person name="Eckstein S."/>
            <person name="Jensen S."/>
            <person name="Barco R."/>
            <person name="Macalady J."/>
            <person name="Amend J."/>
        </authorList>
    </citation>
    <scope>NUCLEOTIDE SEQUENCE</scope>
    <source>
        <strain evidence="1">RS19-109</strain>
    </source>
</reference>
<evidence type="ECO:0000313" key="1">
    <source>
        <dbReference type="EMBL" id="MDG4475370.1"/>
    </source>
</evidence>